<gene>
    <name evidence="1" type="ORF">KIN20_035844</name>
</gene>
<protein>
    <submittedName>
        <fullName evidence="1">Uncharacterized protein</fullName>
    </submittedName>
</protein>
<comment type="caution">
    <text evidence="1">The sequence shown here is derived from an EMBL/GenBank/DDBJ whole genome shotgun (WGS) entry which is preliminary data.</text>
</comment>
<sequence>MILYVQEQKKLREDFLMAPSGTLDSLFMMGGSPIKLGDSINENRLVRNPLTEDHISINSGMKSPPNRQE</sequence>
<evidence type="ECO:0000313" key="2">
    <source>
        <dbReference type="Proteomes" id="UP001196413"/>
    </source>
</evidence>
<keyword evidence="2" id="KW-1185">Reference proteome</keyword>
<accession>A0AAD5WKT1</accession>
<dbReference type="AlphaFoldDB" id="A0AAD5WKT1"/>
<dbReference type="EMBL" id="JAHQIW010007288">
    <property type="protein sequence ID" value="KAJ1373446.1"/>
    <property type="molecule type" value="Genomic_DNA"/>
</dbReference>
<evidence type="ECO:0000313" key="1">
    <source>
        <dbReference type="EMBL" id="KAJ1373446.1"/>
    </source>
</evidence>
<organism evidence="1 2">
    <name type="scientific">Parelaphostrongylus tenuis</name>
    <name type="common">Meningeal worm</name>
    <dbReference type="NCBI Taxonomy" id="148309"/>
    <lineage>
        <taxon>Eukaryota</taxon>
        <taxon>Metazoa</taxon>
        <taxon>Ecdysozoa</taxon>
        <taxon>Nematoda</taxon>
        <taxon>Chromadorea</taxon>
        <taxon>Rhabditida</taxon>
        <taxon>Rhabditina</taxon>
        <taxon>Rhabditomorpha</taxon>
        <taxon>Strongyloidea</taxon>
        <taxon>Metastrongylidae</taxon>
        <taxon>Parelaphostrongylus</taxon>
    </lineage>
</organism>
<dbReference type="Proteomes" id="UP001196413">
    <property type="component" value="Unassembled WGS sequence"/>
</dbReference>
<proteinExistence type="predicted"/>
<reference evidence="1" key="1">
    <citation type="submission" date="2021-06" db="EMBL/GenBank/DDBJ databases">
        <title>Parelaphostrongylus tenuis whole genome reference sequence.</title>
        <authorList>
            <person name="Garwood T.J."/>
            <person name="Larsen P.A."/>
            <person name="Fountain-Jones N.M."/>
            <person name="Garbe J.R."/>
            <person name="Macchietto M.G."/>
            <person name="Kania S.A."/>
            <person name="Gerhold R.W."/>
            <person name="Richards J.E."/>
            <person name="Wolf T.M."/>
        </authorList>
    </citation>
    <scope>NUCLEOTIDE SEQUENCE</scope>
    <source>
        <strain evidence="1">MNPRO001-30</strain>
        <tissue evidence="1">Meninges</tissue>
    </source>
</reference>
<name>A0AAD5WKT1_PARTN</name>